<dbReference type="InterPro" id="IPR002052">
    <property type="entry name" value="DNA_methylase_N6_adenine_CS"/>
</dbReference>
<keyword evidence="2" id="KW-0489">Methyltransferase</keyword>
<accession>A0ABW5FAW1</accession>
<gene>
    <name evidence="7" type="ORF">ACFSX3_19530</name>
</gene>
<dbReference type="RefSeq" id="WP_209988127.1">
    <property type="nucleotide sequence ID" value="NZ_JBHSVQ010000001.1"/>
</dbReference>
<dbReference type="SUPFAM" id="SSF53335">
    <property type="entry name" value="S-adenosyl-L-methionine-dependent methyltransferases"/>
    <property type="match status" value="1"/>
</dbReference>
<comment type="similarity">
    <text evidence="1">Belongs to the N(4)/N(6)-methyltransferase family.</text>
</comment>
<comment type="caution">
    <text evidence="7">The sequence shown here is derived from an EMBL/GenBank/DDBJ whole genome shotgun (WGS) entry which is preliminary data.</text>
</comment>
<reference evidence="8" key="1">
    <citation type="journal article" date="2019" name="Int. J. Syst. Evol. Microbiol.">
        <title>The Global Catalogue of Microorganisms (GCM) 10K type strain sequencing project: providing services to taxonomists for standard genome sequencing and annotation.</title>
        <authorList>
            <consortium name="The Broad Institute Genomics Platform"/>
            <consortium name="The Broad Institute Genome Sequencing Center for Infectious Disease"/>
            <person name="Wu L."/>
            <person name="Ma J."/>
        </authorList>
    </citation>
    <scope>NUCLEOTIDE SEQUENCE [LARGE SCALE GENOMIC DNA]</scope>
    <source>
        <strain evidence="8">CCM 8725</strain>
    </source>
</reference>
<evidence type="ECO:0000256" key="2">
    <source>
        <dbReference type="ARBA" id="ARBA00022603"/>
    </source>
</evidence>
<evidence type="ECO:0000256" key="5">
    <source>
        <dbReference type="ARBA" id="ARBA00022747"/>
    </source>
</evidence>
<keyword evidence="8" id="KW-1185">Reference proteome</keyword>
<feature type="domain" description="DNA methylase N-4/N-6" evidence="6">
    <location>
        <begin position="20"/>
        <end position="213"/>
    </location>
</feature>
<dbReference type="InterPro" id="IPR002295">
    <property type="entry name" value="N4/N6-MTase_EcoPI_Mod-like"/>
</dbReference>
<dbReference type="Proteomes" id="UP001597448">
    <property type="component" value="Unassembled WGS sequence"/>
</dbReference>
<name>A0ABW5FAW1_9BACL</name>
<dbReference type="Gene3D" id="3.40.50.150">
    <property type="entry name" value="Vaccinia Virus protein VP39"/>
    <property type="match status" value="1"/>
</dbReference>
<dbReference type="PRINTS" id="PR00506">
    <property type="entry name" value="D21N6MTFRASE"/>
</dbReference>
<dbReference type="Pfam" id="PF01555">
    <property type="entry name" value="N6_N4_Mtase"/>
    <property type="match status" value="1"/>
</dbReference>
<proteinExistence type="inferred from homology"/>
<evidence type="ECO:0000256" key="4">
    <source>
        <dbReference type="ARBA" id="ARBA00022691"/>
    </source>
</evidence>
<dbReference type="InterPro" id="IPR002941">
    <property type="entry name" value="DNA_methylase_N4/N6"/>
</dbReference>
<evidence type="ECO:0000313" key="7">
    <source>
        <dbReference type="EMBL" id="MFD2412089.1"/>
    </source>
</evidence>
<evidence type="ECO:0000259" key="6">
    <source>
        <dbReference type="Pfam" id="PF01555"/>
    </source>
</evidence>
<organism evidence="7 8">
    <name type="scientific">Paenibacillus rhizoplanae</name>
    <dbReference type="NCBI Taxonomy" id="1917181"/>
    <lineage>
        <taxon>Bacteria</taxon>
        <taxon>Bacillati</taxon>
        <taxon>Bacillota</taxon>
        <taxon>Bacilli</taxon>
        <taxon>Bacillales</taxon>
        <taxon>Paenibacillaceae</taxon>
        <taxon>Paenibacillus</taxon>
    </lineage>
</organism>
<evidence type="ECO:0000256" key="1">
    <source>
        <dbReference type="ARBA" id="ARBA00006594"/>
    </source>
</evidence>
<dbReference type="EMBL" id="JBHUKY010000033">
    <property type="protein sequence ID" value="MFD2412089.1"/>
    <property type="molecule type" value="Genomic_DNA"/>
</dbReference>
<dbReference type="PROSITE" id="PS00092">
    <property type="entry name" value="N6_MTASE"/>
    <property type="match status" value="1"/>
</dbReference>
<keyword evidence="4" id="KW-0949">S-adenosyl-L-methionine</keyword>
<keyword evidence="3" id="KW-0808">Transferase</keyword>
<evidence type="ECO:0000313" key="8">
    <source>
        <dbReference type="Proteomes" id="UP001597448"/>
    </source>
</evidence>
<sequence>MLYLDSCIEGAQKVIADETVDLVIADPPYNLKFGGTNQTKNKKPRFHIFPNDNLPFPDYRRFCLAWLRQAYRILKPGSHVYIFIDWRTYPDMARWLKITGFTIKNCIVWDKKNMGIGWQYRYQHEFIIMAVKGTKNVRRIRTRSQTDVWQIPRIPGNQTIHPTEKPIDMMKRIIENSSEEGEYVVDFFAGSGVVPDAAETLKRRWDAFEVEPGWYAVSMERLEVSGNT</sequence>
<evidence type="ECO:0000256" key="3">
    <source>
        <dbReference type="ARBA" id="ARBA00022679"/>
    </source>
</evidence>
<dbReference type="InterPro" id="IPR029063">
    <property type="entry name" value="SAM-dependent_MTases_sf"/>
</dbReference>
<protein>
    <submittedName>
        <fullName evidence="7">DNA-methyltransferase</fullName>
    </submittedName>
</protein>
<keyword evidence="5" id="KW-0680">Restriction system</keyword>